<reference evidence="3 4" key="1">
    <citation type="submission" date="2016-02" db="EMBL/GenBank/DDBJ databases">
        <title>Genome analysis of coral dinoflagellate symbionts highlights evolutionary adaptations to a symbiotic lifestyle.</title>
        <authorList>
            <person name="Aranda M."/>
            <person name="Li Y."/>
            <person name="Liew Y.J."/>
            <person name="Baumgarten S."/>
            <person name="Simakov O."/>
            <person name="Wilson M."/>
            <person name="Piel J."/>
            <person name="Ashoor H."/>
            <person name="Bougouffa S."/>
            <person name="Bajic V.B."/>
            <person name="Ryu T."/>
            <person name="Ravasi T."/>
            <person name="Bayer T."/>
            <person name="Micklem G."/>
            <person name="Kim H."/>
            <person name="Bhak J."/>
            <person name="Lajeunesse T.C."/>
            <person name="Voolstra C.R."/>
        </authorList>
    </citation>
    <scope>NUCLEOTIDE SEQUENCE [LARGE SCALE GENOMIC DNA]</scope>
    <source>
        <strain evidence="3 4">CCMP2467</strain>
    </source>
</reference>
<feature type="compositionally biased region" description="Low complexity" evidence="1">
    <location>
        <begin position="27"/>
        <end position="42"/>
    </location>
</feature>
<dbReference type="OrthoDB" id="413361at2759"/>
<dbReference type="GO" id="GO:0015074">
    <property type="term" value="P:DNA integration"/>
    <property type="evidence" value="ECO:0007669"/>
    <property type="project" value="InterPro"/>
</dbReference>
<protein>
    <submittedName>
        <fullName evidence="3">Copia protein</fullName>
    </submittedName>
</protein>
<keyword evidence="2" id="KW-0812">Transmembrane</keyword>
<proteinExistence type="predicted"/>
<dbReference type="Gene3D" id="3.30.420.10">
    <property type="entry name" value="Ribonuclease H-like superfamily/Ribonuclease H"/>
    <property type="match status" value="1"/>
</dbReference>
<keyword evidence="4" id="KW-1185">Reference proteome</keyword>
<feature type="region of interest" description="Disordered" evidence="1">
    <location>
        <begin position="1108"/>
        <end position="1146"/>
    </location>
</feature>
<gene>
    <name evidence="3" type="primary">GIP</name>
    <name evidence="3" type="ORF">AK812_SmicGene27936</name>
</gene>
<evidence type="ECO:0000313" key="3">
    <source>
        <dbReference type="EMBL" id="OLP90495.1"/>
    </source>
</evidence>
<dbReference type="InterPro" id="IPR036397">
    <property type="entry name" value="RNaseH_sf"/>
</dbReference>
<dbReference type="PANTHER" id="PTHR11439:SF467">
    <property type="entry name" value="INTEGRASE CATALYTIC DOMAIN-CONTAINING PROTEIN"/>
    <property type="match status" value="1"/>
</dbReference>
<feature type="compositionally biased region" description="Basic and acidic residues" evidence="1">
    <location>
        <begin position="2395"/>
        <end position="2414"/>
    </location>
</feature>
<dbReference type="PANTHER" id="PTHR11439">
    <property type="entry name" value="GAG-POL-RELATED RETROTRANSPOSON"/>
    <property type="match status" value="1"/>
</dbReference>
<dbReference type="InterPro" id="IPR012337">
    <property type="entry name" value="RNaseH-like_sf"/>
</dbReference>
<dbReference type="InterPro" id="IPR001584">
    <property type="entry name" value="Integrase_cat-core"/>
</dbReference>
<keyword evidence="2" id="KW-1133">Transmembrane helix</keyword>
<comment type="caution">
    <text evidence="3">The sequence shown here is derived from an EMBL/GenBank/DDBJ whole genome shotgun (WGS) entry which is preliminary data.</text>
</comment>
<feature type="region of interest" description="Disordered" evidence="1">
    <location>
        <begin position="2372"/>
        <end position="2419"/>
    </location>
</feature>
<feature type="compositionally biased region" description="Polar residues" evidence="1">
    <location>
        <begin position="516"/>
        <end position="525"/>
    </location>
</feature>
<organism evidence="3 4">
    <name type="scientific">Symbiodinium microadriaticum</name>
    <name type="common">Dinoflagellate</name>
    <name type="synonym">Zooxanthella microadriatica</name>
    <dbReference type="NCBI Taxonomy" id="2951"/>
    <lineage>
        <taxon>Eukaryota</taxon>
        <taxon>Sar</taxon>
        <taxon>Alveolata</taxon>
        <taxon>Dinophyceae</taxon>
        <taxon>Suessiales</taxon>
        <taxon>Symbiodiniaceae</taxon>
        <taxon>Symbiodinium</taxon>
    </lineage>
</organism>
<name>A0A1Q9D5M6_SYMMI</name>
<dbReference type="InterPro" id="IPR043502">
    <property type="entry name" value="DNA/RNA_pol_sf"/>
</dbReference>
<feature type="transmembrane region" description="Helical" evidence="2">
    <location>
        <begin position="2315"/>
        <end position="2335"/>
    </location>
</feature>
<evidence type="ECO:0000256" key="1">
    <source>
        <dbReference type="SAM" id="MobiDB-lite"/>
    </source>
</evidence>
<feature type="region of interest" description="Disordered" evidence="1">
    <location>
        <begin position="496"/>
        <end position="529"/>
    </location>
</feature>
<dbReference type="Proteomes" id="UP000186817">
    <property type="component" value="Unassembled WGS sequence"/>
</dbReference>
<dbReference type="GO" id="GO:0003676">
    <property type="term" value="F:nucleic acid binding"/>
    <property type="evidence" value="ECO:0007669"/>
    <property type="project" value="InterPro"/>
</dbReference>
<dbReference type="Pfam" id="PF07727">
    <property type="entry name" value="RVT_2"/>
    <property type="match status" value="1"/>
</dbReference>
<dbReference type="EMBL" id="LSRX01000708">
    <property type="protein sequence ID" value="OLP90495.1"/>
    <property type="molecule type" value="Genomic_DNA"/>
</dbReference>
<dbReference type="CDD" id="cd09272">
    <property type="entry name" value="RNase_HI_RT_Ty1"/>
    <property type="match status" value="1"/>
</dbReference>
<dbReference type="SUPFAM" id="SSF56672">
    <property type="entry name" value="DNA/RNA polymerases"/>
    <property type="match status" value="1"/>
</dbReference>
<feature type="region of interest" description="Disordered" evidence="1">
    <location>
        <begin position="2252"/>
        <end position="2275"/>
    </location>
</feature>
<feature type="compositionally biased region" description="Low complexity" evidence="1">
    <location>
        <begin position="2260"/>
        <end position="2271"/>
    </location>
</feature>
<sequence length="2550" mass="283295">MSAQAEEPARLRGVPRQGDDVSRGEVVETGAEATDAATEVGASGAPQMNGTSRGGGVEGLGGAEAQVPGVTATTTATDVPRGSKDFAPVDGSEELQRMQTCTDNDAQGVSRGVVPAVDFSENVGRQSASGGMEMQQGVYDFYSFVAWVDDEDWSPDVYLIHDLLEEISLGELWVIRCQVMILEGFKKVLRVYPAPSGSLEGSIGSVVGWNERRESQPVGDHGVPTNAILEALTKNLVSLQEMQMKTMQRDAEFEESPEQVKNSNVVLPSLVGPEEPTAGILFQDWLTQVSIPMQDLSTSSSVWWRDVMKLVQDTYSTWLASTPLERLQLEPRGHESLTTAKWTRVNSRACTLVLQSIVEAVKSDLIARRAVQSMPMILFRLHTCYQPGGASERSTVLSNLQNPVQPTTLEGALTWLRAWPRWLQRCRDLRMMVPDGSVLARALTSATTKFVNENSVTEFLNQSLAEGYDTNPKSCSEQYGQKCPYSHDWNQFTKAERSKPTSSDFVEPNEPDLNDDYSNPRSASYGTGKGGVPDGCNLCGHRRASTIDEWEQASPVVVRLAGGESVNLKMNTGGTILVPMASATTGSSSSPIVPLGALVSQLGYSMVWAKNKCRLEGPQGEIINMKIRDGCPELTEHQALELVARLEDSRLEQLRRNTAETKTRVRAAAMAMSRTWFDHLLSYVDSEFSSEGFKAVENAPFLDGIPKSCLVGIFDSVPESNGWDVLRGLKHLNRKARKRLWSSNSWIVHLFAGDRPRKDLYHIENHGHVVLELDIERGRSQNILDPSVWRVLEWAARRGKISAIIGGPPQGSFMISRHIVGGPEPLRSNEFPYGGWEGQSAVDNYTVNKHTSLYVRMIMLHAIATAGKLRHPGDPGATREVAFLLEQPRDPRGYLGFHDPLYNDVVSFWRTPLWMEYALEAGLHTHSFDFAAFGKAFSRMTTVGTNMPLQHLNGLRGRVHVDGPVPEKSPPRVWPTEFYEHIMIALVKWFQVPRMLRMSADQWKEHVQRGHLPFRPDCAVCVQAGATGRRHSRVEHPTAFVLSADLSGPVKVGGVDPDGRGAFPKPFKYIFAAKLRVPKSFVEDGRGVWLSYDEGELKEEDYEAADDGLAPADSVPRVESRPVDPGGVEDEDGELAQGGKRDPEEELDLAGPELVNLIFACGLKDDKATTVLEAIQDVVLCCRSLSIPILRFHSDRGIEFRARATRQWLKSEGIRVTSSEPGVHQTNGTAESTIRWLKQRARTLLLSAELPQHLWPSAMSAAASMQRADVLGFEPKFAAPYGAKVMVRKRHMEGPKQEDLAPKWVAGVYVGLSDSVSRGHLVFVKDDEGERFIHTLHVRAGLHDPGPIADEYVAEHPEPPDRRVRGKSAGSGDVVGVSKTQVINDLELQQRAEQLLRSWSQEEAEAFILEVSRLLSQDEAKYGMFRHGGKDTIPDAEYAAVFVSANNEREVHIDRNNAMGMVNHVLPLSMPRRGGELWMELRDGDVVSGKVIELTSGEGRTRYGCAYSLQEGRVFSFDPHRRHAVLPWSGERIVIIGYTPGLFASLQRSDRELLRDLQFPLPIEEDEGDLVSGASIRAMSVQQVVRDKKLEEDVVPVKGGGWSEVVPTSDGDYLFKCDWSISKTVSTVSPGYQPSSSHMSTSQEECTVPKEQWDDWEMCLVLDEGGDRTATARLCQGGVQDSRMCKAEVAYTENAETLLNDLNSPLSIVHTISPAEASKHLERWIPAITKEAKSLEHAVTKVQASEASVKQDIESGAAQVIPMKLVFTAKPPDADGQGFYKRKARIVICGNLATHKPDDVYASTAPAEVVRAAIALATHFNWDLGMIDIVAAFLQTPLHAVKNAPRVYGQPPKILVRAGICQPGELWLLTHAVYGLQESPRLWGSYRDQQLASLSVEIEGKEVILMQGCVESSWWRVLEKDSRKLIGILVVYVDDILLCGDTMTVKAVASAIQRLWKTSPLQFVEEKEIRFLGIEISRVPEGYSLSQRAYIEELLRIHNTSERRRDLVPLSKDAASFLATEEETPQCESEIRAAQQIAGELLWISQRTRPDISFACSLVGSLATRAPRRATEIGEKILAYLQRTWGRRLIYEGRGTTLSCFVDASFAPDATRSHTGWLVQLAGNTIAWRSSRQTCITLSTAESELEAATEGLVALQGIQAVLMDIGVGYYRMQLHSDSISALAIAHGSCSWRTRHLRLKSAWIGELIQKNVIEFNHCCGDVQPADLLTKPLSSARMRALSFLMGLVDEDEVRDNENETVGQSSSRQDGSSSTAPPSPIPKVLIALLLLSQVRSGEAVREDQVVLYGSGVSVDYSLVTWLVIWLLALACLIFWEALKWLVWFIYDKATPGAKGRRLRRLQKLRDATTEAIQKEINQRTGGRFEQRARDSMTPPGLQREDPLRQKESSNRASKDARSSTSMLPEERNMLLRKLARGVKETADQGVQTSVFSPVPSPNVRVILRYVHEPQRETFYVPDNECYHVYEDCYAFRHRGTREKVQKRRICQFCLNRASDDPDKTPDYDRDLERAREYERIFETTLHSSGQSSRVSQS</sequence>
<dbReference type="InterPro" id="IPR013103">
    <property type="entry name" value="RVT_2"/>
</dbReference>
<feature type="compositionally biased region" description="Gly residues" evidence="1">
    <location>
        <begin position="52"/>
        <end position="62"/>
    </location>
</feature>
<keyword evidence="2" id="KW-0472">Membrane</keyword>
<accession>A0A1Q9D5M6</accession>
<feature type="compositionally biased region" description="Basic and acidic residues" evidence="1">
    <location>
        <begin position="17"/>
        <end position="26"/>
    </location>
</feature>
<evidence type="ECO:0000313" key="4">
    <source>
        <dbReference type="Proteomes" id="UP000186817"/>
    </source>
</evidence>
<evidence type="ECO:0000256" key="2">
    <source>
        <dbReference type="SAM" id="Phobius"/>
    </source>
</evidence>
<feature type="compositionally biased region" description="Basic and acidic residues" evidence="1">
    <location>
        <begin position="2372"/>
        <end position="2387"/>
    </location>
</feature>
<dbReference type="SUPFAM" id="SSF53098">
    <property type="entry name" value="Ribonuclease H-like"/>
    <property type="match status" value="1"/>
</dbReference>
<feature type="region of interest" description="Disordered" evidence="1">
    <location>
        <begin position="1"/>
        <end position="63"/>
    </location>
</feature>
<dbReference type="PROSITE" id="PS50994">
    <property type="entry name" value="INTEGRASE"/>
    <property type="match status" value="1"/>
</dbReference>